<dbReference type="PANTHER" id="PTHR12917">
    <property type="entry name" value="ASPARTYL PROTEASE DDI-RELATED"/>
    <property type="match status" value="1"/>
</dbReference>
<dbReference type="GO" id="GO:0006508">
    <property type="term" value="P:proteolysis"/>
    <property type="evidence" value="ECO:0007669"/>
    <property type="project" value="UniProtKB-KW"/>
</dbReference>
<name>A0A2U2HM52_9BURK</name>
<dbReference type="Proteomes" id="UP000241421">
    <property type="component" value="Unassembled WGS sequence"/>
</dbReference>
<dbReference type="GO" id="GO:0004190">
    <property type="term" value="F:aspartic-type endopeptidase activity"/>
    <property type="evidence" value="ECO:0007669"/>
    <property type="project" value="UniProtKB-KW"/>
</dbReference>
<dbReference type="InterPro" id="IPR021109">
    <property type="entry name" value="Peptidase_aspartic_dom_sf"/>
</dbReference>
<evidence type="ECO:0008006" key="7">
    <source>
        <dbReference type="Google" id="ProtNLM"/>
    </source>
</evidence>
<accession>A0A2U2HM52</accession>
<evidence type="ECO:0000256" key="4">
    <source>
        <dbReference type="ARBA" id="ARBA00022801"/>
    </source>
</evidence>
<evidence type="ECO:0000313" key="6">
    <source>
        <dbReference type="Proteomes" id="UP000241421"/>
    </source>
</evidence>
<evidence type="ECO:0000313" key="5">
    <source>
        <dbReference type="EMBL" id="PWF48505.1"/>
    </source>
</evidence>
<organism evidence="5 6">
    <name type="scientific">Massilia glaciei</name>
    <dbReference type="NCBI Taxonomy" id="1524097"/>
    <lineage>
        <taxon>Bacteria</taxon>
        <taxon>Pseudomonadati</taxon>
        <taxon>Pseudomonadota</taxon>
        <taxon>Betaproteobacteria</taxon>
        <taxon>Burkholderiales</taxon>
        <taxon>Oxalobacteraceae</taxon>
        <taxon>Telluria group</taxon>
        <taxon>Massilia</taxon>
    </lineage>
</organism>
<evidence type="ECO:0000256" key="2">
    <source>
        <dbReference type="ARBA" id="ARBA00022670"/>
    </source>
</evidence>
<comment type="caution">
    <text evidence="5">The sequence shown here is derived from an EMBL/GenBank/DDBJ whole genome shotgun (WGS) entry which is preliminary data.</text>
</comment>
<dbReference type="SUPFAM" id="SSF50630">
    <property type="entry name" value="Acid proteases"/>
    <property type="match status" value="1"/>
</dbReference>
<protein>
    <recommendedName>
        <fullName evidence="7">Peptidase A2 domain-containing protein</fullName>
    </recommendedName>
</protein>
<proteinExistence type="inferred from homology"/>
<dbReference type="InterPro" id="IPR011990">
    <property type="entry name" value="TPR-like_helical_dom_sf"/>
</dbReference>
<reference evidence="5 6" key="1">
    <citation type="submission" date="2018-04" db="EMBL/GenBank/DDBJ databases">
        <title>Massilia violaceinigra sp. nov., a novel purple-pigmented bacterium isolated from Tianshan glacier, Xinjiang, China.</title>
        <authorList>
            <person name="Wang H."/>
        </authorList>
    </citation>
    <scope>NUCLEOTIDE SEQUENCE [LARGE SCALE GENOMIC DNA]</scope>
    <source>
        <strain evidence="5 6">B448-2</strain>
    </source>
</reference>
<comment type="similarity">
    <text evidence="1">Belongs to the DDI1 family.</text>
</comment>
<keyword evidence="3" id="KW-0064">Aspartyl protease</keyword>
<dbReference type="PANTHER" id="PTHR12917:SF1">
    <property type="entry name" value="AT13091P"/>
    <property type="match status" value="1"/>
</dbReference>
<keyword evidence="6" id="KW-1185">Reference proteome</keyword>
<evidence type="ECO:0000256" key="3">
    <source>
        <dbReference type="ARBA" id="ARBA00022750"/>
    </source>
</evidence>
<dbReference type="Gene3D" id="2.40.70.10">
    <property type="entry name" value="Acid Proteases"/>
    <property type="match status" value="2"/>
</dbReference>
<sequence length="498" mass="54012">MFMTTPAHSAQPEDKCKLVAVGNLPLTFTGGAFAPTIDGSINGNPTKVLIDLSSYETNIGTAALDAMGISYRDTFQNVSAIGGPATMYETRLDELKAGPAKGKGRFRVYDSDSTDFGFRVGADFLLRLDLEISLAQKYLKFWSPVDCGGKHLAHWDADAVVIPFYVVGSDDARPLFKVKINGHEAEAMFSPSTAMSIIDSNLAKKIGLAPNSPQMTAAGEIKGRGGQTMKSWFAKIDQLEIGEEKIQNVQIRMLDTSPSVQVILGADFMRAHRILISTTQQRIYLTYTGGDIFPKVPGINQAWFRAEVAAGNPDAQVRMGDAEGEKPTAERDNGAQVTWYQKAAAQGNRTAQIKLGRKKFASGDFAGGAIDFKQAQAQRVTLQLTAELYLASARSGNAAQALEDIKATKLKKTDDWSQNLIDFVLGKIDSEKLRKRPAKGMWSKDAAACTAEFYIAQSHLIAGQAALARPALEAAIAACKDRTFESEAAQMDLDRLPR</sequence>
<gene>
    <name evidence="5" type="ORF">C7C56_011485</name>
</gene>
<dbReference type="Pfam" id="PF13975">
    <property type="entry name" value="gag-asp_proteas"/>
    <property type="match status" value="1"/>
</dbReference>
<keyword evidence="4" id="KW-0378">Hydrolase</keyword>
<evidence type="ECO:0000256" key="1">
    <source>
        <dbReference type="ARBA" id="ARBA00009136"/>
    </source>
</evidence>
<dbReference type="EMBL" id="PXWF02000189">
    <property type="protein sequence ID" value="PWF48505.1"/>
    <property type="molecule type" value="Genomic_DNA"/>
</dbReference>
<dbReference type="Gene3D" id="1.25.40.10">
    <property type="entry name" value="Tetratricopeptide repeat domain"/>
    <property type="match status" value="1"/>
</dbReference>
<keyword evidence="2" id="KW-0645">Protease</keyword>
<dbReference type="AlphaFoldDB" id="A0A2U2HM52"/>
<dbReference type="SUPFAM" id="SSF81901">
    <property type="entry name" value="HCP-like"/>
    <property type="match status" value="1"/>
</dbReference>